<dbReference type="InterPro" id="IPR029044">
    <property type="entry name" value="Nucleotide-diphossugar_trans"/>
</dbReference>
<dbReference type="Proteomes" id="UP000199603">
    <property type="component" value="Unassembled WGS sequence"/>
</dbReference>
<dbReference type="OrthoDB" id="5291101at2"/>
<protein>
    <submittedName>
        <fullName evidence="6">Glycosyl transferase family 2</fullName>
    </submittedName>
</protein>
<evidence type="ECO:0000313" key="7">
    <source>
        <dbReference type="Proteomes" id="UP000199603"/>
    </source>
</evidence>
<keyword evidence="4 6" id="KW-0808">Transferase</keyword>
<keyword evidence="7" id="KW-1185">Reference proteome</keyword>
<dbReference type="GO" id="GO:0005886">
    <property type="term" value="C:plasma membrane"/>
    <property type="evidence" value="ECO:0007669"/>
    <property type="project" value="UniProtKB-SubCell"/>
</dbReference>
<dbReference type="Gene3D" id="3.90.550.10">
    <property type="entry name" value="Spore Coat Polysaccharide Biosynthesis Protein SpsA, Chain A"/>
    <property type="match status" value="1"/>
</dbReference>
<evidence type="ECO:0000256" key="3">
    <source>
        <dbReference type="ARBA" id="ARBA00022676"/>
    </source>
</evidence>
<keyword evidence="3" id="KW-0328">Glycosyltransferase</keyword>
<evidence type="ECO:0000313" key="6">
    <source>
        <dbReference type="EMBL" id="SDE12007.1"/>
    </source>
</evidence>
<organism evidence="6 7">
    <name type="scientific">Aquimonas voraii</name>
    <dbReference type="NCBI Taxonomy" id="265719"/>
    <lineage>
        <taxon>Bacteria</taxon>
        <taxon>Pseudomonadati</taxon>
        <taxon>Pseudomonadota</taxon>
        <taxon>Gammaproteobacteria</taxon>
        <taxon>Lysobacterales</taxon>
        <taxon>Lysobacteraceae</taxon>
        <taxon>Aquimonas</taxon>
    </lineage>
</organism>
<keyword evidence="5" id="KW-0472">Membrane</keyword>
<dbReference type="PANTHER" id="PTHR43646">
    <property type="entry name" value="GLYCOSYLTRANSFERASE"/>
    <property type="match status" value="1"/>
</dbReference>
<accession>A0A1G7AC16</accession>
<comment type="subcellular location">
    <subcellularLocation>
        <location evidence="1">Cell membrane</location>
    </subcellularLocation>
</comment>
<evidence type="ECO:0000256" key="5">
    <source>
        <dbReference type="ARBA" id="ARBA00023136"/>
    </source>
</evidence>
<dbReference type="GO" id="GO:0016757">
    <property type="term" value="F:glycosyltransferase activity"/>
    <property type="evidence" value="ECO:0007669"/>
    <property type="project" value="UniProtKB-KW"/>
</dbReference>
<dbReference type="EMBL" id="FNAG01000022">
    <property type="protein sequence ID" value="SDE12007.1"/>
    <property type="molecule type" value="Genomic_DNA"/>
</dbReference>
<name>A0A1G7AC16_9GAMM</name>
<reference evidence="6 7" key="1">
    <citation type="submission" date="2016-10" db="EMBL/GenBank/DDBJ databases">
        <authorList>
            <person name="de Groot N.N."/>
        </authorList>
    </citation>
    <scope>NUCLEOTIDE SEQUENCE [LARGE SCALE GENOMIC DNA]</scope>
    <source>
        <strain evidence="6 7">DSM 16957</strain>
    </source>
</reference>
<sequence>MPPCLSIVIPVGPGEAAWRALLGDLQGLPVDIELLLVGVEAAPAELDPLSGALAGRLRWLRAPRGRAIQQNAGAAAARGDWLCFLHADSRLDGAALRALGSLARRPPALYYFELGFFDGPVLLSLNALGANLRSRLLGLPFGDQGLSLTRADFVRLGGFDESLRRAEDHALVWAAHRAGLRVRSLGVRLLTSGRRYGEAGWLRTTLRFFALSFRQARAFSRGERA</sequence>
<dbReference type="AlphaFoldDB" id="A0A1G7AC16"/>
<dbReference type="STRING" id="265719.SAMN04488509_12211"/>
<evidence type="ECO:0000256" key="2">
    <source>
        <dbReference type="ARBA" id="ARBA00022475"/>
    </source>
</evidence>
<evidence type="ECO:0000256" key="1">
    <source>
        <dbReference type="ARBA" id="ARBA00004236"/>
    </source>
</evidence>
<evidence type="ECO:0000256" key="4">
    <source>
        <dbReference type="ARBA" id="ARBA00022679"/>
    </source>
</evidence>
<gene>
    <name evidence="6" type="ORF">SAMN04488509_12211</name>
</gene>
<dbReference type="SUPFAM" id="SSF53448">
    <property type="entry name" value="Nucleotide-diphospho-sugar transferases"/>
    <property type="match status" value="1"/>
</dbReference>
<dbReference type="PANTHER" id="PTHR43646:SF2">
    <property type="entry name" value="GLYCOSYLTRANSFERASE 2-LIKE DOMAIN-CONTAINING PROTEIN"/>
    <property type="match status" value="1"/>
</dbReference>
<keyword evidence="2" id="KW-1003">Cell membrane</keyword>
<proteinExistence type="predicted"/>